<evidence type="ECO:0000313" key="1">
    <source>
        <dbReference type="EMBL" id="SVD45587.1"/>
    </source>
</evidence>
<gene>
    <name evidence="1" type="ORF">METZ01_LOCUS398441</name>
</gene>
<organism evidence="1">
    <name type="scientific">marine metagenome</name>
    <dbReference type="NCBI Taxonomy" id="408172"/>
    <lineage>
        <taxon>unclassified sequences</taxon>
        <taxon>metagenomes</taxon>
        <taxon>ecological metagenomes</taxon>
    </lineage>
</organism>
<accession>A0A382VGI7</accession>
<sequence length="228" mass="26153">MRNTLLLSLFILSSNVFADGHEQTQTMQNTYMLLSTYEISAGQNPAELEKELVQLQKDQEVDGYNDCGLYRHWYGGERAFYAYCFFTDFDQLDAIHKAAEANEDRMGITQNYSSHTDHILEVQKVNLNEAPTNLLWMQWEFGPYLTHAERQDRADLLFDAFNRAFGGCNLYVHSWGPSMGHYIDCGFEDFADFGTKHKAINKILAEELATADLDLLSHSDDLLILIQD</sequence>
<proteinExistence type="predicted"/>
<evidence type="ECO:0008006" key="2">
    <source>
        <dbReference type="Google" id="ProtNLM"/>
    </source>
</evidence>
<dbReference type="AlphaFoldDB" id="A0A382VGI7"/>
<name>A0A382VGI7_9ZZZZ</name>
<reference evidence="1" key="1">
    <citation type="submission" date="2018-05" db="EMBL/GenBank/DDBJ databases">
        <authorList>
            <person name="Lanie J.A."/>
            <person name="Ng W.-L."/>
            <person name="Kazmierczak K.M."/>
            <person name="Andrzejewski T.M."/>
            <person name="Davidsen T.M."/>
            <person name="Wayne K.J."/>
            <person name="Tettelin H."/>
            <person name="Glass J.I."/>
            <person name="Rusch D."/>
            <person name="Podicherti R."/>
            <person name="Tsui H.-C.T."/>
            <person name="Winkler M.E."/>
        </authorList>
    </citation>
    <scope>NUCLEOTIDE SEQUENCE</scope>
</reference>
<dbReference type="EMBL" id="UINC01151784">
    <property type="protein sequence ID" value="SVD45587.1"/>
    <property type="molecule type" value="Genomic_DNA"/>
</dbReference>
<protein>
    <recommendedName>
        <fullName evidence="2">NIPSNAP domain-containing protein</fullName>
    </recommendedName>
</protein>